<accession>A0A8S1NEJ3</accession>
<dbReference type="EMBL" id="CAJJDM010000091">
    <property type="protein sequence ID" value="CAD8091517.1"/>
    <property type="molecule type" value="Genomic_DNA"/>
</dbReference>
<sequence>MSLHSSFGYDSLRSVIFAKAIKECEKIQNEHYLSETSSDIKSNISSDSEKHLFDKEYIMESAESLMTFNNQQFSLSQFNTQQ</sequence>
<name>A0A8S1NEJ3_PARPR</name>
<dbReference type="OMA" id="LMTFNNQ"/>
<evidence type="ECO:0000313" key="2">
    <source>
        <dbReference type="Proteomes" id="UP000688137"/>
    </source>
</evidence>
<reference evidence="1" key="1">
    <citation type="submission" date="2021-01" db="EMBL/GenBank/DDBJ databases">
        <authorList>
            <consortium name="Genoscope - CEA"/>
            <person name="William W."/>
        </authorList>
    </citation>
    <scope>NUCLEOTIDE SEQUENCE</scope>
</reference>
<evidence type="ECO:0000313" key="1">
    <source>
        <dbReference type="EMBL" id="CAD8091517.1"/>
    </source>
</evidence>
<dbReference type="Proteomes" id="UP000688137">
    <property type="component" value="Unassembled WGS sequence"/>
</dbReference>
<dbReference type="AlphaFoldDB" id="A0A8S1NEJ3"/>
<gene>
    <name evidence="1" type="ORF">PPRIM_AZ9-3.1.T0880110</name>
</gene>
<proteinExistence type="predicted"/>
<comment type="caution">
    <text evidence="1">The sequence shown here is derived from an EMBL/GenBank/DDBJ whole genome shotgun (WGS) entry which is preliminary data.</text>
</comment>
<organism evidence="1 2">
    <name type="scientific">Paramecium primaurelia</name>
    <dbReference type="NCBI Taxonomy" id="5886"/>
    <lineage>
        <taxon>Eukaryota</taxon>
        <taxon>Sar</taxon>
        <taxon>Alveolata</taxon>
        <taxon>Ciliophora</taxon>
        <taxon>Intramacronucleata</taxon>
        <taxon>Oligohymenophorea</taxon>
        <taxon>Peniculida</taxon>
        <taxon>Parameciidae</taxon>
        <taxon>Paramecium</taxon>
    </lineage>
</organism>
<keyword evidence="2" id="KW-1185">Reference proteome</keyword>
<protein>
    <submittedName>
        <fullName evidence="1">Uncharacterized protein</fullName>
    </submittedName>
</protein>